<evidence type="ECO:0000259" key="1">
    <source>
        <dbReference type="Pfam" id="PF03372"/>
    </source>
</evidence>
<dbReference type="GO" id="GO:0003964">
    <property type="term" value="F:RNA-directed DNA polymerase activity"/>
    <property type="evidence" value="ECO:0007669"/>
    <property type="project" value="UniProtKB-KW"/>
</dbReference>
<sequence>MGFSGGIWVGWEDFIHIKIIQNHPQFTFLRVDNHIPNKSFLISFVYGSPDRSKRKLLWKGLQSMAPNNTIPWLIMGDFNAILSPADKKSPTSIGKRCDLFGNFVDSCDLQDLGFKGPPFTWQRGETLVRLDRALVNDAWMNTFPQSLVHHLTRIKSDHRLLLLTIEPDLNIPNGRPFRFLAGWTQHKEFNNFVKDKWEFKGNMYDSLYNFTDSGCVWFFGETEAKANERSR</sequence>
<feature type="domain" description="Endonuclease/exonuclease/phosphatase" evidence="1">
    <location>
        <begin position="42"/>
        <end position="158"/>
    </location>
</feature>
<gene>
    <name evidence="2" type="ORF">EPI10_026014</name>
</gene>
<protein>
    <submittedName>
        <fullName evidence="2">Reverse transcriptase</fullName>
    </submittedName>
</protein>
<dbReference type="OrthoDB" id="1001431at2759"/>
<dbReference type="AlphaFoldDB" id="A0A5B6W3V1"/>
<keyword evidence="3" id="KW-1185">Reference proteome</keyword>
<dbReference type="Pfam" id="PF03372">
    <property type="entry name" value="Exo_endo_phos"/>
    <property type="match status" value="1"/>
</dbReference>
<organism evidence="2 3">
    <name type="scientific">Gossypium australe</name>
    <dbReference type="NCBI Taxonomy" id="47621"/>
    <lineage>
        <taxon>Eukaryota</taxon>
        <taxon>Viridiplantae</taxon>
        <taxon>Streptophyta</taxon>
        <taxon>Embryophyta</taxon>
        <taxon>Tracheophyta</taxon>
        <taxon>Spermatophyta</taxon>
        <taxon>Magnoliopsida</taxon>
        <taxon>eudicotyledons</taxon>
        <taxon>Gunneridae</taxon>
        <taxon>Pentapetalae</taxon>
        <taxon>rosids</taxon>
        <taxon>malvids</taxon>
        <taxon>Malvales</taxon>
        <taxon>Malvaceae</taxon>
        <taxon>Malvoideae</taxon>
        <taxon>Gossypium</taxon>
    </lineage>
</organism>
<dbReference type="SUPFAM" id="SSF56219">
    <property type="entry name" value="DNase I-like"/>
    <property type="match status" value="1"/>
</dbReference>
<dbReference type="PANTHER" id="PTHR33710:SF77">
    <property type="entry name" value="DNASE I-LIKE SUPERFAMILY PROTEIN"/>
    <property type="match status" value="1"/>
</dbReference>
<keyword evidence="2" id="KW-0548">Nucleotidyltransferase</keyword>
<dbReference type="InterPro" id="IPR036691">
    <property type="entry name" value="Endo/exonu/phosph_ase_sf"/>
</dbReference>
<evidence type="ECO:0000313" key="2">
    <source>
        <dbReference type="EMBL" id="KAA3475888.1"/>
    </source>
</evidence>
<keyword evidence="2" id="KW-0695">RNA-directed DNA polymerase</keyword>
<dbReference type="InterPro" id="IPR005135">
    <property type="entry name" value="Endo/exonuclease/phosphatase"/>
</dbReference>
<name>A0A5B6W3V1_9ROSI</name>
<dbReference type="Proteomes" id="UP000325315">
    <property type="component" value="Unassembled WGS sequence"/>
</dbReference>
<evidence type="ECO:0000313" key="3">
    <source>
        <dbReference type="Proteomes" id="UP000325315"/>
    </source>
</evidence>
<reference evidence="3" key="1">
    <citation type="journal article" date="2019" name="Plant Biotechnol. J.">
        <title>Genome sequencing of the Australian wild diploid species Gossypium australe highlights disease resistance and delayed gland morphogenesis.</title>
        <authorList>
            <person name="Cai Y."/>
            <person name="Cai X."/>
            <person name="Wang Q."/>
            <person name="Wang P."/>
            <person name="Zhang Y."/>
            <person name="Cai C."/>
            <person name="Xu Y."/>
            <person name="Wang K."/>
            <person name="Zhou Z."/>
            <person name="Wang C."/>
            <person name="Geng S."/>
            <person name="Li B."/>
            <person name="Dong Q."/>
            <person name="Hou Y."/>
            <person name="Wang H."/>
            <person name="Ai P."/>
            <person name="Liu Z."/>
            <person name="Yi F."/>
            <person name="Sun M."/>
            <person name="An G."/>
            <person name="Cheng J."/>
            <person name="Zhang Y."/>
            <person name="Shi Q."/>
            <person name="Xie Y."/>
            <person name="Shi X."/>
            <person name="Chang Y."/>
            <person name="Huang F."/>
            <person name="Chen Y."/>
            <person name="Hong S."/>
            <person name="Mi L."/>
            <person name="Sun Q."/>
            <person name="Zhang L."/>
            <person name="Zhou B."/>
            <person name="Peng R."/>
            <person name="Zhang X."/>
            <person name="Liu F."/>
        </authorList>
    </citation>
    <scope>NUCLEOTIDE SEQUENCE [LARGE SCALE GENOMIC DNA]</scope>
    <source>
        <strain evidence="3">cv. PA1801</strain>
    </source>
</reference>
<dbReference type="Gene3D" id="3.60.10.10">
    <property type="entry name" value="Endonuclease/exonuclease/phosphatase"/>
    <property type="match status" value="1"/>
</dbReference>
<accession>A0A5B6W3V1</accession>
<dbReference type="EMBL" id="SMMG02000005">
    <property type="protein sequence ID" value="KAA3475888.1"/>
    <property type="molecule type" value="Genomic_DNA"/>
</dbReference>
<dbReference type="PANTHER" id="PTHR33710">
    <property type="entry name" value="BNAC02G09200D PROTEIN"/>
    <property type="match status" value="1"/>
</dbReference>
<comment type="caution">
    <text evidence="2">The sequence shown here is derived from an EMBL/GenBank/DDBJ whole genome shotgun (WGS) entry which is preliminary data.</text>
</comment>
<proteinExistence type="predicted"/>
<keyword evidence="2" id="KW-0808">Transferase</keyword>